<name>A0A6C0IMV8_9ZZZZ</name>
<accession>A0A6C0IMV8</accession>
<organism evidence="2">
    <name type="scientific">viral metagenome</name>
    <dbReference type="NCBI Taxonomy" id="1070528"/>
    <lineage>
        <taxon>unclassified sequences</taxon>
        <taxon>metagenomes</taxon>
        <taxon>organismal metagenomes</taxon>
    </lineage>
</organism>
<keyword evidence="1" id="KW-0812">Transmembrane</keyword>
<sequence length="79" mass="9222">MFINKGIIRRNVVTVAIFLYICLYLLIMYIKPSFLFNKNGSLREFGIGTRNKTIIPVWFLAIFIATLSYFSVIYFVSVE</sequence>
<feature type="transmembrane region" description="Helical" evidence="1">
    <location>
        <begin position="12"/>
        <end position="34"/>
    </location>
</feature>
<dbReference type="EMBL" id="MN740194">
    <property type="protein sequence ID" value="QHT92853.1"/>
    <property type="molecule type" value="Genomic_DNA"/>
</dbReference>
<keyword evidence="1" id="KW-0472">Membrane</keyword>
<evidence type="ECO:0000256" key="1">
    <source>
        <dbReference type="SAM" id="Phobius"/>
    </source>
</evidence>
<keyword evidence="1" id="KW-1133">Transmembrane helix</keyword>
<evidence type="ECO:0000313" key="2">
    <source>
        <dbReference type="EMBL" id="QHT92853.1"/>
    </source>
</evidence>
<reference evidence="2" key="1">
    <citation type="journal article" date="2020" name="Nature">
        <title>Giant virus diversity and host interactions through global metagenomics.</title>
        <authorList>
            <person name="Schulz F."/>
            <person name="Roux S."/>
            <person name="Paez-Espino D."/>
            <person name="Jungbluth S."/>
            <person name="Walsh D.A."/>
            <person name="Denef V.J."/>
            <person name="McMahon K.D."/>
            <person name="Konstantinidis K.T."/>
            <person name="Eloe-Fadrosh E.A."/>
            <person name="Kyrpides N.C."/>
            <person name="Woyke T."/>
        </authorList>
    </citation>
    <scope>NUCLEOTIDE SEQUENCE</scope>
    <source>
        <strain evidence="2">GVMAG-M-3300023184-89</strain>
    </source>
</reference>
<feature type="transmembrane region" description="Helical" evidence="1">
    <location>
        <begin position="54"/>
        <end position="76"/>
    </location>
</feature>
<protein>
    <submittedName>
        <fullName evidence="2">Uncharacterized protein</fullName>
    </submittedName>
</protein>
<dbReference type="AlphaFoldDB" id="A0A6C0IMV8"/>
<proteinExistence type="predicted"/>